<keyword evidence="1" id="KW-0812">Transmembrane</keyword>
<name>A0A9Q0Y2R9_9SAUR</name>
<organism evidence="3 4">
    <name type="scientific">Phrynocephalus forsythii</name>
    <dbReference type="NCBI Taxonomy" id="171643"/>
    <lineage>
        <taxon>Eukaryota</taxon>
        <taxon>Metazoa</taxon>
        <taxon>Chordata</taxon>
        <taxon>Craniata</taxon>
        <taxon>Vertebrata</taxon>
        <taxon>Euteleostomi</taxon>
        <taxon>Lepidosauria</taxon>
        <taxon>Squamata</taxon>
        <taxon>Bifurcata</taxon>
        <taxon>Unidentata</taxon>
        <taxon>Episquamata</taxon>
        <taxon>Toxicofera</taxon>
        <taxon>Iguania</taxon>
        <taxon>Acrodonta</taxon>
        <taxon>Agamidae</taxon>
        <taxon>Agaminae</taxon>
        <taxon>Phrynocephalus</taxon>
    </lineage>
</organism>
<keyword evidence="1" id="KW-0472">Membrane</keyword>
<evidence type="ECO:0000259" key="2">
    <source>
        <dbReference type="SMART" id="SM00563"/>
    </source>
</evidence>
<gene>
    <name evidence="3" type="ORF">JRQ81_012734</name>
</gene>
<evidence type="ECO:0000313" key="4">
    <source>
        <dbReference type="Proteomes" id="UP001142489"/>
    </source>
</evidence>
<evidence type="ECO:0000313" key="3">
    <source>
        <dbReference type="EMBL" id="KAJ7338832.1"/>
    </source>
</evidence>
<accession>A0A9Q0Y2R9</accession>
<dbReference type="InterPro" id="IPR002123">
    <property type="entry name" value="Plipid/glycerol_acylTrfase"/>
</dbReference>
<dbReference type="Pfam" id="PF01553">
    <property type="entry name" value="Acyltransferase"/>
    <property type="match status" value="1"/>
</dbReference>
<dbReference type="SUPFAM" id="SSF69593">
    <property type="entry name" value="Glycerol-3-phosphate (1)-acyltransferase"/>
    <property type="match status" value="1"/>
</dbReference>
<keyword evidence="4" id="KW-1185">Reference proteome</keyword>
<keyword evidence="1" id="KW-1133">Transmembrane helix</keyword>
<dbReference type="GO" id="GO:0016020">
    <property type="term" value="C:membrane"/>
    <property type="evidence" value="ECO:0007669"/>
    <property type="project" value="TreeGrafter"/>
</dbReference>
<reference evidence="3" key="1">
    <citation type="journal article" date="2023" name="DNA Res.">
        <title>Chromosome-level genome assembly of Phrynocephalus forsythii using third-generation DNA sequencing and Hi-C analysis.</title>
        <authorList>
            <person name="Qi Y."/>
            <person name="Zhao W."/>
            <person name="Zhao Y."/>
            <person name="Niu C."/>
            <person name="Cao S."/>
            <person name="Zhang Y."/>
        </authorList>
    </citation>
    <scope>NUCLEOTIDE SEQUENCE</scope>
    <source>
        <tissue evidence="3">Muscle</tissue>
    </source>
</reference>
<dbReference type="GO" id="GO:0016746">
    <property type="term" value="F:acyltransferase activity"/>
    <property type="evidence" value="ECO:0007669"/>
    <property type="project" value="InterPro"/>
</dbReference>
<dbReference type="PANTHER" id="PTHR22753">
    <property type="entry name" value="TRANSMEMBRANE PROTEIN 68"/>
    <property type="match status" value="1"/>
</dbReference>
<proteinExistence type="predicted"/>
<dbReference type="PANTHER" id="PTHR22753:SF23">
    <property type="entry name" value="TRANSMEMBRANE PROTEIN 68"/>
    <property type="match status" value="1"/>
</dbReference>
<dbReference type="SMART" id="SM00563">
    <property type="entry name" value="PlsC"/>
    <property type="match status" value="1"/>
</dbReference>
<feature type="transmembrane region" description="Helical" evidence="1">
    <location>
        <begin position="36"/>
        <end position="69"/>
    </location>
</feature>
<sequence>IKVDGNRTEIMAWLIPLSTNWIGFIYRDEHLRYMNIFLLLSIPLLILCFLSVIYFTFLGYALALVAYVYKKMNNVPEDILSNSWHKLRHSVAGYFIKVGKIMYDHEIIGMEHLPEGPGIIVFYHGTLDVDFILLFCKLYVEKERKCCTIAHKGLFNIPGIKSLFQMCGCIPGTRAQCVEMLNKGYLLGISPGGGREAVYSDNHYKLVWGKRIGFARVALEAKVPIIPMFTENIQEVFRGLGNIWLFRWLYDINEAFPVPVYGGFPVKLRTYLGEPIPYDPNITAEELAKKTKIAIENLRDQHQKIPGNIFRALSERFKKHHKDD</sequence>
<comment type="caution">
    <text evidence="3">The sequence shown here is derived from an EMBL/GenBank/DDBJ whole genome shotgun (WGS) entry which is preliminary data.</text>
</comment>
<feature type="domain" description="Phospholipid/glycerol acyltransferase" evidence="2">
    <location>
        <begin position="118"/>
        <end position="233"/>
    </location>
</feature>
<dbReference type="EMBL" id="JAPFRF010000003">
    <property type="protein sequence ID" value="KAJ7338832.1"/>
    <property type="molecule type" value="Genomic_DNA"/>
</dbReference>
<evidence type="ECO:0000256" key="1">
    <source>
        <dbReference type="SAM" id="Phobius"/>
    </source>
</evidence>
<dbReference type="OrthoDB" id="44277at2759"/>
<dbReference type="Proteomes" id="UP001142489">
    <property type="component" value="Unassembled WGS sequence"/>
</dbReference>
<protein>
    <recommendedName>
        <fullName evidence="2">Phospholipid/glycerol acyltransferase domain-containing protein</fullName>
    </recommendedName>
</protein>
<dbReference type="CDD" id="cd07987">
    <property type="entry name" value="LPLAT_MGAT-like"/>
    <property type="match status" value="1"/>
</dbReference>
<feature type="non-terminal residue" evidence="3">
    <location>
        <position position="1"/>
    </location>
</feature>
<dbReference type="AlphaFoldDB" id="A0A9Q0Y2R9"/>